<comment type="caution">
    <text evidence="1">The sequence shown here is derived from an EMBL/GenBank/DDBJ whole genome shotgun (WGS) entry which is preliminary data.</text>
</comment>
<dbReference type="AlphaFoldDB" id="A0A2I1HHZ9"/>
<reference evidence="1 2" key="1">
    <citation type="submission" date="2015-10" db="EMBL/GenBank/DDBJ databases">
        <title>Genome analyses suggest a sexual origin of heterokaryosis in a supposedly ancient asexual fungus.</title>
        <authorList>
            <person name="Ropars J."/>
            <person name="Sedzielewska K."/>
            <person name="Noel J."/>
            <person name="Charron P."/>
            <person name="Farinelli L."/>
            <person name="Marton T."/>
            <person name="Kruger M."/>
            <person name="Pelin A."/>
            <person name="Brachmann A."/>
            <person name="Corradi N."/>
        </authorList>
    </citation>
    <scope>NUCLEOTIDE SEQUENCE [LARGE SCALE GENOMIC DNA]</scope>
    <source>
        <strain evidence="1 2">A4</strain>
    </source>
</reference>
<dbReference type="VEuPathDB" id="FungiDB:RhiirFUN_016722"/>
<dbReference type="Proteomes" id="UP000234323">
    <property type="component" value="Unassembled WGS sequence"/>
</dbReference>
<evidence type="ECO:0000313" key="1">
    <source>
        <dbReference type="EMBL" id="PKY58499.1"/>
    </source>
</evidence>
<proteinExistence type="predicted"/>
<sequence>HYYADVDKTRIEIKRLIKEGEWDTKEFIEMRKELLEQLQIKHNPFDNEVILEKLSVENKEILEKLSALGKLEKSFEELEKLLKK</sequence>
<accession>A0A2I1HHZ9</accession>
<keyword evidence="2" id="KW-1185">Reference proteome</keyword>
<feature type="non-terminal residue" evidence="1">
    <location>
        <position position="1"/>
    </location>
</feature>
<protein>
    <submittedName>
        <fullName evidence="1">Uncharacterized protein</fullName>
    </submittedName>
</protein>
<gene>
    <name evidence="1" type="ORF">RhiirA4_480471</name>
</gene>
<organism evidence="1 2">
    <name type="scientific">Rhizophagus irregularis</name>
    <dbReference type="NCBI Taxonomy" id="588596"/>
    <lineage>
        <taxon>Eukaryota</taxon>
        <taxon>Fungi</taxon>
        <taxon>Fungi incertae sedis</taxon>
        <taxon>Mucoromycota</taxon>
        <taxon>Glomeromycotina</taxon>
        <taxon>Glomeromycetes</taxon>
        <taxon>Glomerales</taxon>
        <taxon>Glomeraceae</taxon>
        <taxon>Rhizophagus</taxon>
    </lineage>
</organism>
<dbReference type="VEuPathDB" id="FungiDB:RhiirA1_478065"/>
<name>A0A2I1HHZ9_9GLOM</name>
<dbReference type="EMBL" id="LLXI01003043">
    <property type="protein sequence ID" value="PKY58499.1"/>
    <property type="molecule type" value="Genomic_DNA"/>
</dbReference>
<evidence type="ECO:0000313" key="2">
    <source>
        <dbReference type="Proteomes" id="UP000234323"/>
    </source>
</evidence>